<dbReference type="EMBL" id="LNQB01000067">
    <property type="protein sequence ID" value="OAP46806.1"/>
    <property type="molecule type" value="Genomic_DNA"/>
</dbReference>
<protein>
    <submittedName>
        <fullName evidence="1">Uncharacterized protein</fullName>
    </submittedName>
</protein>
<gene>
    <name evidence="1" type="ORF">ATB98_13155</name>
</gene>
<organism evidence="1 2">
    <name type="scientific">Sinorhizobium saheli</name>
    <dbReference type="NCBI Taxonomy" id="36856"/>
    <lineage>
        <taxon>Bacteria</taxon>
        <taxon>Pseudomonadati</taxon>
        <taxon>Pseudomonadota</taxon>
        <taxon>Alphaproteobacteria</taxon>
        <taxon>Hyphomicrobiales</taxon>
        <taxon>Rhizobiaceae</taxon>
        <taxon>Sinorhizobium/Ensifer group</taxon>
        <taxon>Sinorhizobium</taxon>
    </lineage>
</organism>
<dbReference type="Proteomes" id="UP000078507">
    <property type="component" value="Unassembled WGS sequence"/>
</dbReference>
<dbReference type="AlphaFoldDB" id="A0A178YHR0"/>
<dbReference type="RefSeq" id="WP_066872131.1">
    <property type="nucleotide sequence ID" value="NZ_LNQB01000067.1"/>
</dbReference>
<dbReference type="STRING" id="36856.ATB98_13155"/>
<reference evidence="1 2" key="1">
    <citation type="submission" date="2015-11" db="EMBL/GenBank/DDBJ databases">
        <title>Ensifer anhuiense sp. nov., an effective nitrogen fixation bacterium with Glycine soja.</title>
        <authorList>
            <person name="Yan H."/>
            <person name="Chen W."/>
        </authorList>
    </citation>
    <scope>NUCLEOTIDE SEQUENCE [LARGE SCALE GENOMIC DNA]</scope>
    <source>
        <strain evidence="1 2">LMG 7837</strain>
    </source>
</reference>
<accession>A0A178YHR0</accession>
<comment type="caution">
    <text evidence="1">The sequence shown here is derived from an EMBL/GenBank/DDBJ whole genome shotgun (WGS) entry which is preliminary data.</text>
</comment>
<keyword evidence="2" id="KW-1185">Reference proteome</keyword>
<sequence length="72" mass="7881">MTIMEAVLAQGMFARRNPAWQRLEAMESRHALRRLCALLSILAVVVATLEITGAASLPLHAEPVTRSTLGIR</sequence>
<evidence type="ECO:0000313" key="1">
    <source>
        <dbReference type="EMBL" id="OAP46806.1"/>
    </source>
</evidence>
<name>A0A178YHR0_SINSA</name>
<proteinExistence type="predicted"/>
<evidence type="ECO:0000313" key="2">
    <source>
        <dbReference type="Proteomes" id="UP000078507"/>
    </source>
</evidence>